<protein>
    <submittedName>
        <fullName evidence="1">Helix-turn-helix domain-containing protein</fullName>
    </submittedName>
</protein>
<dbReference type="KEGG" id="talb:FTW19_03980"/>
<gene>
    <name evidence="1" type="ORF">FTW19_03980</name>
</gene>
<accession>A0A5B9E4L4</accession>
<sequence length="432" mass="47187">MTTSSLLSGADGAVELRGPLASRLLEKSPAMKRLLVYLWEHRAEELNEYAIATEALDRRSDFDPRTDAAVRVQVARLRQKLKEFYDDEGTLDPWRLSIPLGSYQLQAEPVTKDGAPPDLAIQDNPPAAAAIPTIAPQPVVAKPPASRYLWFSAAGLAILAMGWLLGSRWERQVQMSTASSSAVVVSPFWANLLKGGRPTQIVFPNPVFFTWVDKNGDTLLVRDPAVNSYHDLERSPSLSGLEAQRGKPILAQDYTVASDTRAVFRLAQYLQPLGTKISPSSSTELSPESADSANLILLGTVGTLAPYQAYLDKLHFRIPEHKQYIEDATPSLKAPVHFETVRESPTRIVAPGIVALLPGHSSDSFVLVLAGYHTNALISYLTSVNGLADLQKARTSHGNPEFFDAVVLSEVNGTTPLRSWVAAFKPLAKETR</sequence>
<evidence type="ECO:0000313" key="2">
    <source>
        <dbReference type="Proteomes" id="UP000321820"/>
    </source>
</evidence>
<dbReference type="RefSeq" id="WP_147646436.1">
    <property type="nucleotide sequence ID" value="NZ_CP042806.1"/>
</dbReference>
<proteinExistence type="predicted"/>
<dbReference type="OrthoDB" id="108329at2"/>
<name>A0A5B9E4L4_9BACT</name>
<evidence type="ECO:0000313" key="1">
    <source>
        <dbReference type="EMBL" id="QEE27243.1"/>
    </source>
</evidence>
<dbReference type="Proteomes" id="UP000321820">
    <property type="component" value="Chromosome"/>
</dbReference>
<organism evidence="1 2">
    <name type="scientific">Terriglobus albidus</name>
    <dbReference type="NCBI Taxonomy" id="1592106"/>
    <lineage>
        <taxon>Bacteria</taxon>
        <taxon>Pseudomonadati</taxon>
        <taxon>Acidobacteriota</taxon>
        <taxon>Terriglobia</taxon>
        <taxon>Terriglobales</taxon>
        <taxon>Acidobacteriaceae</taxon>
        <taxon>Terriglobus</taxon>
    </lineage>
</organism>
<dbReference type="AlphaFoldDB" id="A0A5B9E4L4"/>
<dbReference type="EMBL" id="CP042806">
    <property type="protein sequence ID" value="QEE27243.1"/>
    <property type="molecule type" value="Genomic_DNA"/>
</dbReference>
<reference evidence="1 2" key="1">
    <citation type="submission" date="2019-08" db="EMBL/GenBank/DDBJ databases">
        <title>Complete genome sequence of Terriglobus albidus strain ORNL.</title>
        <authorList>
            <person name="Podar M."/>
        </authorList>
    </citation>
    <scope>NUCLEOTIDE SEQUENCE [LARGE SCALE GENOMIC DNA]</scope>
    <source>
        <strain evidence="1 2">ORNL</strain>
    </source>
</reference>
<keyword evidence="2" id="KW-1185">Reference proteome</keyword>